<dbReference type="eggNOG" id="COG0446">
    <property type="taxonomic scope" value="Bacteria"/>
</dbReference>
<evidence type="ECO:0000259" key="3">
    <source>
        <dbReference type="Pfam" id="PF09242"/>
    </source>
</evidence>
<feature type="domain" description="Sulfide dehydrogenase [flavocytochrome c] flavoprotein chain central" evidence="4">
    <location>
        <begin position="169"/>
        <end position="307"/>
    </location>
</feature>
<feature type="signal peptide" evidence="2">
    <location>
        <begin position="1"/>
        <end position="30"/>
    </location>
</feature>
<dbReference type="STRING" id="555778.Hneap_1845"/>
<dbReference type="InterPro" id="IPR052541">
    <property type="entry name" value="SQRD"/>
</dbReference>
<dbReference type="GO" id="GO:0016491">
    <property type="term" value="F:oxidoreductase activity"/>
    <property type="evidence" value="ECO:0007669"/>
    <property type="project" value="InterPro"/>
</dbReference>
<organism evidence="5 6">
    <name type="scientific">Halothiobacillus neapolitanus (strain ATCC 23641 / DSM 15147 / CIP 104769 / NCIMB 8539 / c2)</name>
    <name type="common">Thiobacillus neapolitanus</name>
    <dbReference type="NCBI Taxonomy" id="555778"/>
    <lineage>
        <taxon>Bacteria</taxon>
        <taxon>Pseudomonadati</taxon>
        <taxon>Pseudomonadota</taxon>
        <taxon>Gammaproteobacteria</taxon>
        <taxon>Chromatiales</taxon>
        <taxon>Halothiobacillaceae</taxon>
        <taxon>Halothiobacillus</taxon>
    </lineage>
</organism>
<feature type="domain" description="Flavocytochrome c sulphide dehydrogenase flavin-binding" evidence="3">
    <location>
        <begin position="383"/>
        <end position="451"/>
    </location>
</feature>
<name>D0L1U4_HALNC</name>
<dbReference type="RefSeq" id="WP_012824700.1">
    <property type="nucleotide sequence ID" value="NC_013422.1"/>
</dbReference>
<evidence type="ECO:0000256" key="1">
    <source>
        <dbReference type="ARBA" id="ARBA00022729"/>
    </source>
</evidence>
<dbReference type="Proteomes" id="UP000009102">
    <property type="component" value="Chromosome"/>
</dbReference>
<keyword evidence="1 2" id="KW-0732">Signal</keyword>
<dbReference type="Pfam" id="PF10518">
    <property type="entry name" value="TAT_signal"/>
    <property type="match status" value="1"/>
</dbReference>
<dbReference type="SUPFAM" id="SSF51905">
    <property type="entry name" value="FAD/NAD(P)-binding domain"/>
    <property type="match status" value="2"/>
</dbReference>
<dbReference type="Gene3D" id="3.50.50.60">
    <property type="entry name" value="FAD/NAD(P)-binding domain"/>
    <property type="match status" value="2"/>
</dbReference>
<dbReference type="EMBL" id="CP001801">
    <property type="protein sequence ID" value="ACX96667.1"/>
    <property type="molecule type" value="Genomic_DNA"/>
</dbReference>
<feature type="chain" id="PRO_5003010973" evidence="2">
    <location>
        <begin position="31"/>
        <end position="452"/>
    </location>
</feature>
<dbReference type="HOGENOM" id="CLU_030742_0_0_6"/>
<dbReference type="PANTHER" id="PTHR43755:SF1">
    <property type="entry name" value="FAD-DEPENDENT PYRIDINE NUCLEOTIDE-DISULPHIDE OXIDOREDUCTASE"/>
    <property type="match status" value="1"/>
</dbReference>
<dbReference type="KEGG" id="hna:Hneap_1845"/>
<proteinExistence type="predicted"/>
<evidence type="ECO:0000259" key="4">
    <source>
        <dbReference type="Pfam" id="PF21706"/>
    </source>
</evidence>
<dbReference type="Gene3D" id="3.90.760.10">
    <property type="entry name" value="Flavocytochrome c sulphide dehydrogenase, flavin-binding domain"/>
    <property type="match status" value="1"/>
</dbReference>
<dbReference type="AlphaFoldDB" id="D0L1U4"/>
<gene>
    <name evidence="5" type="ordered locus">Hneap_1845</name>
</gene>
<evidence type="ECO:0000256" key="2">
    <source>
        <dbReference type="SAM" id="SignalP"/>
    </source>
</evidence>
<dbReference type="PROSITE" id="PS51318">
    <property type="entry name" value="TAT"/>
    <property type="match status" value="1"/>
</dbReference>
<reference evidence="5 6" key="1">
    <citation type="submission" date="2009-10" db="EMBL/GenBank/DDBJ databases">
        <title>Complete sequence of Halothiobacillus neapolitanus c2.</title>
        <authorList>
            <consortium name="US DOE Joint Genome Institute"/>
            <person name="Lucas S."/>
            <person name="Copeland A."/>
            <person name="Lapidus A."/>
            <person name="Glavina del Rio T."/>
            <person name="Tice H."/>
            <person name="Bruce D."/>
            <person name="Goodwin L."/>
            <person name="Pitluck S."/>
            <person name="Davenport K."/>
            <person name="Brettin T."/>
            <person name="Detter J.C."/>
            <person name="Han C."/>
            <person name="Tapia R."/>
            <person name="Larimer F."/>
            <person name="Land M."/>
            <person name="Hauser L."/>
            <person name="Kyrpides N."/>
            <person name="Mikhailova N."/>
            <person name="Kerfeld C."/>
            <person name="Cannon G."/>
            <person name="Heinhort S."/>
        </authorList>
    </citation>
    <scope>NUCLEOTIDE SEQUENCE [LARGE SCALE GENOMIC DNA]</scope>
    <source>
        <strain evidence="6">ATCC 23641 / c2</strain>
    </source>
</reference>
<dbReference type="PANTHER" id="PTHR43755">
    <property type="match status" value="1"/>
</dbReference>
<dbReference type="Pfam" id="PF21706">
    <property type="entry name" value="FCSD_central"/>
    <property type="match status" value="1"/>
</dbReference>
<protein>
    <submittedName>
        <fullName evidence="5">FAD-dependent pyridine nucleotide-disulphide oxidoreductase</fullName>
    </submittedName>
</protein>
<dbReference type="InterPro" id="IPR006311">
    <property type="entry name" value="TAT_signal"/>
</dbReference>
<dbReference type="InterPro" id="IPR019546">
    <property type="entry name" value="TAT_signal_bac_arc"/>
</dbReference>
<dbReference type="NCBIfam" id="TIGR01409">
    <property type="entry name" value="TAT_signal_seq"/>
    <property type="match status" value="1"/>
</dbReference>
<dbReference type="InterPro" id="IPR036188">
    <property type="entry name" value="FAD/NAD-bd_sf"/>
</dbReference>
<keyword evidence="6" id="KW-1185">Reference proteome</keyword>
<dbReference type="GO" id="GO:0050660">
    <property type="term" value="F:flavin adenine dinucleotide binding"/>
    <property type="evidence" value="ECO:0007669"/>
    <property type="project" value="InterPro"/>
</dbReference>
<evidence type="ECO:0000313" key="5">
    <source>
        <dbReference type="EMBL" id="ACX96667.1"/>
    </source>
</evidence>
<sequence length="452" mass="49678">MNTMNRRNFLKLTTAATAAAATFGAGSAVAKDAPHVVVIGGGVGGATFAKYMKMYSPETHVTIIEKNKEYQRPYGSSEVIVGRIGMNDITISYDDLKNKHGVNFVFDTVTGVDYDKREVKTAGGTTLKYDRLLVAPGVSFDYSQIPGMDSNEAQSKIVHGWDAGDQLLTLQKQLQAVPVDGTVVVIPPPNPYRCPPGPYERSGLIAQWFINRGDKNAKVIILDPKNGFTVDRTMLQAWNRLYGFNLPESFKGYTAEERATFKKYDTHGKIQWVTADEGGRVVKIDPATMTVETEVSVFKADMINLIPPLKAGKIALDMGLADKSGWCPVDQKTFESTIQPNVHVIGDACIAGQMPKSGYAANSQAKVAALQIKALLAGQEPIEPAFQNTCYALAGRDDYGMFVADFFRLKNGVITRDDYPRYLPFKASDAQYQLSAVYLHAWMKSFTEDIFS</sequence>
<dbReference type="SUPFAM" id="SSF55424">
    <property type="entry name" value="FAD/NAD-linked reductases, dimerisation (C-terminal) domain"/>
    <property type="match status" value="1"/>
</dbReference>
<dbReference type="Pfam" id="PF09242">
    <property type="entry name" value="FCSD-flav_bind"/>
    <property type="match status" value="1"/>
</dbReference>
<dbReference type="InterPro" id="IPR015323">
    <property type="entry name" value="FlavoCytC_S_DH_flav-bd"/>
</dbReference>
<accession>D0L1U4</accession>
<dbReference type="InterPro" id="IPR037092">
    <property type="entry name" value="FlavoCytC_S_DH_flav-bd_sf"/>
</dbReference>
<dbReference type="InterPro" id="IPR016156">
    <property type="entry name" value="FAD/NAD-linked_Rdtase_dimer_sf"/>
</dbReference>
<dbReference type="InterPro" id="IPR049386">
    <property type="entry name" value="FCSD_central"/>
</dbReference>
<evidence type="ECO:0000313" key="6">
    <source>
        <dbReference type="Proteomes" id="UP000009102"/>
    </source>
</evidence>